<organism evidence="2 3">
    <name type="scientific">Hyphobacterium marinum</name>
    <dbReference type="NCBI Taxonomy" id="3116574"/>
    <lineage>
        <taxon>Bacteria</taxon>
        <taxon>Pseudomonadati</taxon>
        <taxon>Pseudomonadota</taxon>
        <taxon>Alphaproteobacteria</taxon>
        <taxon>Maricaulales</taxon>
        <taxon>Maricaulaceae</taxon>
        <taxon>Hyphobacterium</taxon>
    </lineage>
</organism>
<dbReference type="RefSeq" id="WP_330194845.1">
    <property type="nucleotide sequence ID" value="NZ_JAZDRO010000001.1"/>
</dbReference>
<evidence type="ECO:0000256" key="1">
    <source>
        <dbReference type="SAM" id="SignalP"/>
    </source>
</evidence>
<evidence type="ECO:0000313" key="2">
    <source>
        <dbReference type="EMBL" id="MEE2565307.1"/>
    </source>
</evidence>
<evidence type="ECO:0000313" key="3">
    <source>
        <dbReference type="Proteomes" id="UP001310692"/>
    </source>
</evidence>
<keyword evidence="3" id="KW-1185">Reference proteome</keyword>
<dbReference type="Proteomes" id="UP001310692">
    <property type="component" value="Unassembled WGS sequence"/>
</dbReference>
<gene>
    <name evidence="2" type="ORF">V0U35_01340</name>
</gene>
<name>A0ABU7LVL7_9PROT</name>
<proteinExistence type="predicted"/>
<accession>A0ABU7LVL7</accession>
<protein>
    <submittedName>
        <fullName evidence="2">Uncharacterized protein</fullName>
    </submittedName>
</protein>
<feature type="chain" id="PRO_5046748181" evidence="1">
    <location>
        <begin position="21"/>
        <end position="112"/>
    </location>
</feature>
<comment type="caution">
    <text evidence="2">The sequence shown here is derived from an EMBL/GenBank/DDBJ whole genome shotgun (WGS) entry which is preliminary data.</text>
</comment>
<dbReference type="EMBL" id="JAZDRO010000001">
    <property type="protein sequence ID" value="MEE2565307.1"/>
    <property type="molecule type" value="Genomic_DNA"/>
</dbReference>
<sequence>MVRILVAALALSALPAAALAEDAEDTMVAACTEAGNDAGDCRCAAELIGDELTDAEMDFMIAAMDAGENDPNAVMAIAAEHEMTMEDIMMMGQKMQALSPRMRDECGIEDAS</sequence>
<feature type="signal peptide" evidence="1">
    <location>
        <begin position="1"/>
        <end position="20"/>
    </location>
</feature>
<keyword evidence="1" id="KW-0732">Signal</keyword>
<reference evidence="2 3" key="1">
    <citation type="submission" date="2024-01" db="EMBL/GenBank/DDBJ databases">
        <title>Hyphobacterium bacterium isolated from marine sediment.</title>
        <authorList>
            <person name="Zhao S."/>
        </authorList>
    </citation>
    <scope>NUCLEOTIDE SEQUENCE [LARGE SCALE GENOMIC DNA]</scope>
    <source>
        <strain evidence="2 3">Y60-23</strain>
    </source>
</reference>